<dbReference type="InterPro" id="IPR036390">
    <property type="entry name" value="WH_DNA-bd_sf"/>
</dbReference>
<name>A0ABR9ZIX9_9CORY</name>
<proteinExistence type="predicted"/>
<dbReference type="PANTHER" id="PTHR38445:SF10">
    <property type="entry name" value="GNTR-FAMILY TRANSCRIPTIONAL REGULATOR"/>
    <property type="match status" value="1"/>
</dbReference>
<dbReference type="Pfam" id="PF00392">
    <property type="entry name" value="GntR"/>
    <property type="match status" value="1"/>
</dbReference>
<dbReference type="InterPro" id="IPR036388">
    <property type="entry name" value="WH-like_DNA-bd_sf"/>
</dbReference>
<evidence type="ECO:0000313" key="6">
    <source>
        <dbReference type="Proteomes" id="UP000635902"/>
    </source>
</evidence>
<protein>
    <submittedName>
        <fullName evidence="5">GntR family transcriptional regulator</fullName>
    </submittedName>
</protein>
<keyword evidence="1" id="KW-0805">Transcription regulation</keyword>
<keyword evidence="2" id="KW-0238">DNA-binding</keyword>
<dbReference type="PANTHER" id="PTHR38445">
    <property type="entry name" value="HTH-TYPE TRANSCRIPTIONAL REPRESSOR YTRA"/>
    <property type="match status" value="1"/>
</dbReference>
<dbReference type="SUPFAM" id="SSF46785">
    <property type="entry name" value="Winged helix' DNA-binding domain"/>
    <property type="match status" value="1"/>
</dbReference>
<evidence type="ECO:0000256" key="3">
    <source>
        <dbReference type="ARBA" id="ARBA00023163"/>
    </source>
</evidence>
<dbReference type="Proteomes" id="UP000635902">
    <property type="component" value="Unassembled WGS sequence"/>
</dbReference>
<keyword evidence="3" id="KW-0804">Transcription</keyword>
<evidence type="ECO:0000256" key="2">
    <source>
        <dbReference type="ARBA" id="ARBA00023125"/>
    </source>
</evidence>
<evidence type="ECO:0000259" key="4">
    <source>
        <dbReference type="PROSITE" id="PS50949"/>
    </source>
</evidence>
<dbReference type="InterPro" id="IPR000524">
    <property type="entry name" value="Tscrpt_reg_HTH_GntR"/>
</dbReference>
<dbReference type="CDD" id="cd07377">
    <property type="entry name" value="WHTH_GntR"/>
    <property type="match status" value="1"/>
</dbReference>
<accession>A0ABR9ZIX9</accession>
<dbReference type="PROSITE" id="PS50949">
    <property type="entry name" value="HTH_GNTR"/>
    <property type="match status" value="1"/>
</dbReference>
<evidence type="ECO:0000256" key="1">
    <source>
        <dbReference type="ARBA" id="ARBA00023015"/>
    </source>
</evidence>
<evidence type="ECO:0000313" key="5">
    <source>
        <dbReference type="EMBL" id="MBF4553390.1"/>
    </source>
</evidence>
<organism evidence="5 6">
    <name type="scientific">Corynebacterium suicordis DSM 45110</name>
    <dbReference type="NCBI Taxonomy" id="1121369"/>
    <lineage>
        <taxon>Bacteria</taxon>
        <taxon>Bacillati</taxon>
        <taxon>Actinomycetota</taxon>
        <taxon>Actinomycetes</taxon>
        <taxon>Mycobacteriales</taxon>
        <taxon>Corynebacteriaceae</taxon>
        <taxon>Corynebacterium</taxon>
    </lineage>
</organism>
<keyword evidence="6" id="KW-1185">Reference proteome</keyword>
<dbReference type="SMART" id="SM00345">
    <property type="entry name" value="HTH_GNTR"/>
    <property type="match status" value="1"/>
</dbReference>
<sequence>MIPMSEEEVTAMPIDPHDPRPIYLQIAEEIKSRIGAGQLAAGDRVPSTNEISAFYTVNPTTAAKALTQLHEEALVIKKRGLGMFVTDSAQTTIMSQRQQHFAKNFIQPLIREATALGLSEGDIQQLIAKEMRA</sequence>
<reference evidence="5 6" key="1">
    <citation type="submission" date="2020-10" db="EMBL/GenBank/DDBJ databases">
        <title>Novel species in genus Corynebacterium.</title>
        <authorList>
            <person name="Zhang G."/>
        </authorList>
    </citation>
    <scope>NUCLEOTIDE SEQUENCE [LARGE SCALE GENOMIC DNA]</scope>
    <source>
        <strain evidence="5 6">DSM 45110</strain>
    </source>
</reference>
<comment type="caution">
    <text evidence="5">The sequence shown here is derived from an EMBL/GenBank/DDBJ whole genome shotgun (WGS) entry which is preliminary data.</text>
</comment>
<dbReference type="Gene3D" id="1.10.10.10">
    <property type="entry name" value="Winged helix-like DNA-binding domain superfamily/Winged helix DNA-binding domain"/>
    <property type="match status" value="1"/>
</dbReference>
<dbReference type="EMBL" id="JADKMY010000001">
    <property type="protein sequence ID" value="MBF4553390.1"/>
    <property type="molecule type" value="Genomic_DNA"/>
</dbReference>
<gene>
    <name evidence="5" type="ORF">IRY30_04755</name>
</gene>
<feature type="domain" description="HTH gntR-type" evidence="4">
    <location>
        <begin position="20"/>
        <end position="88"/>
    </location>
</feature>